<dbReference type="AlphaFoldDB" id="A0A6C0KZW7"/>
<proteinExistence type="predicted"/>
<dbReference type="EMBL" id="MN741018">
    <property type="protein sequence ID" value="QHU22823.1"/>
    <property type="molecule type" value="Genomic_DNA"/>
</dbReference>
<name>A0A6C0KZW7_9ZZZZ</name>
<sequence length="178" mass="20096">MDKNLSSICRQEIDTTRIGFNSAEFESNIQDDSNFTNSIDNMAIQKIKEEIEGRCIGNGYVIPNTVKLINRSNITFPLEALQLNYSMQVNYEFTLCNPNPGVKLECKVVTKNQIGILGRLTNEKSPLVIIVPRDLCNNQKKMEILNKSNKGDKINIVVVGKKFEQNDKKITVIAEISE</sequence>
<reference evidence="1" key="1">
    <citation type="journal article" date="2020" name="Nature">
        <title>Giant virus diversity and host interactions through global metagenomics.</title>
        <authorList>
            <person name="Schulz F."/>
            <person name="Roux S."/>
            <person name="Paez-Espino D."/>
            <person name="Jungbluth S."/>
            <person name="Walsh D.A."/>
            <person name="Denef V.J."/>
            <person name="McMahon K.D."/>
            <person name="Konstantinidis K.T."/>
            <person name="Eloe-Fadrosh E.A."/>
            <person name="Kyrpides N.C."/>
            <person name="Woyke T."/>
        </authorList>
    </citation>
    <scope>NUCLEOTIDE SEQUENCE</scope>
    <source>
        <strain evidence="1">GVMAG-S-ERX555907-63</strain>
    </source>
</reference>
<evidence type="ECO:0000313" key="1">
    <source>
        <dbReference type="EMBL" id="QHU22823.1"/>
    </source>
</evidence>
<accession>A0A6C0KZW7</accession>
<organism evidence="1">
    <name type="scientific">viral metagenome</name>
    <dbReference type="NCBI Taxonomy" id="1070528"/>
    <lineage>
        <taxon>unclassified sequences</taxon>
        <taxon>metagenomes</taxon>
        <taxon>organismal metagenomes</taxon>
    </lineage>
</organism>
<protein>
    <submittedName>
        <fullName evidence="1">Uncharacterized protein</fullName>
    </submittedName>
</protein>